<sequence length="156" mass="17879">MNPQIKTFPATKFIGKNLSFTYSDYRAFELWSGFMSRRKEILNAIGTDLYNIQINPADFDFKPDTPFIKWAAVPVSNFDVVPEGMESLEIPEGLYAVFTYKGDQTQAASFFKAIYTEWLPASGYVLDTCPQFEILSDKYKPNDPNSEETIWIPVMK</sequence>
<proteinExistence type="predicted"/>
<dbReference type="Pfam" id="PF06445">
    <property type="entry name" value="GyrI-like"/>
    <property type="match status" value="1"/>
</dbReference>
<comment type="caution">
    <text evidence="2">The sequence shown here is derived from an EMBL/GenBank/DDBJ whole genome shotgun (WGS) entry which is preliminary data.</text>
</comment>
<dbReference type="RefSeq" id="WP_112113701.1">
    <property type="nucleotide sequence ID" value="NZ_QLSZ01000009.1"/>
</dbReference>
<dbReference type="Gene3D" id="3.20.80.10">
    <property type="entry name" value="Regulatory factor, effector binding domain"/>
    <property type="match status" value="1"/>
</dbReference>
<dbReference type="InterPro" id="IPR029442">
    <property type="entry name" value="GyrI-like"/>
</dbReference>
<dbReference type="SMART" id="SM00871">
    <property type="entry name" value="AraC_E_bind"/>
    <property type="match status" value="1"/>
</dbReference>
<organism evidence="2 3">
    <name type="scientific">Flavobacterium aciduliphilum</name>
    <dbReference type="NCBI Taxonomy" id="1101402"/>
    <lineage>
        <taxon>Bacteria</taxon>
        <taxon>Pseudomonadati</taxon>
        <taxon>Bacteroidota</taxon>
        <taxon>Flavobacteriia</taxon>
        <taxon>Flavobacteriales</taxon>
        <taxon>Flavobacteriaceae</taxon>
        <taxon>Flavobacterium</taxon>
    </lineage>
</organism>
<protein>
    <submittedName>
        <fullName evidence="2">AraC family transcriptional regulator</fullName>
    </submittedName>
</protein>
<dbReference type="OrthoDB" id="8560232at2"/>
<dbReference type="EMBL" id="QLSZ01000009">
    <property type="protein sequence ID" value="RAR70863.1"/>
    <property type="molecule type" value="Genomic_DNA"/>
</dbReference>
<evidence type="ECO:0000259" key="1">
    <source>
        <dbReference type="SMART" id="SM00871"/>
    </source>
</evidence>
<dbReference type="PANTHER" id="PTHR36444:SF2">
    <property type="entry name" value="TRANSCRIPTIONAL REGULATOR PROTEIN YOBU-RELATED"/>
    <property type="match status" value="1"/>
</dbReference>
<dbReference type="InterPro" id="IPR010499">
    <property type="entry name" value="AraC_E-bd"/>
</dbReference>
<dbReference type="InterPro" id="IPR011256">
    <property type="entry name" value="Reg_factor_effector_dom_sf"/>
</dbReference>
<evidence type="ECO:0000313" key="3">
    <source>
        <dbReference type="Proteomes" id="UP000248840"/>
    </source>
</evidence>
<dbReference type="SUPFAM" id="SSF55136">
    <property type="entry name" value="Probable bacterial effector-binding domain"/>
    <property type="match status" value="1"/>
</dbReference>
<dbReference type="PANTHER" id="PTHR36444">
    <property type="entry name" value="TRANSCRIPTIONAL REGULATOR PROTEIN YOBU-RELATED"/>
    <property type="match status" value="1"/>
</dbReference>
<name>A0A328YCM6_9FLAO</name>
<dbReference type="AlphaFoldDB" id="A0A328YCM6"/>
<reference evidence="2 3" key="1">
    <citation type="submission" date="2018-06" db="EMBL/GenBank/DDBJ databases">
        <title>Genomic Encyclopedia of Archaeal and Bacterial Type Strains, Phase II (KMG-II): from individual species to whole genera.</title>
        <authorList>
            <person name="Goeker M."/>
        </authorList>
    </citation>
    <scope>NUCLEOTIDE SEQUENCE [LARGE SCALE GENOMIC DNA]</scope>
    <source>
        <strain evidence="2 3">DSM 25663</strain>
    </source>
</reference>
<evidence type="ECO:0000313" key="2">
    <source>
        <dbReference type="EMBL" id="RAR70863.1"/>
    </source>
</evidence>
<keyword evidence="3" id="KW-1185">Reference proteome</keyword>
<accession>A0A328YCM6</accession>
<dbReference type="InterPro" id="IPR053182">
    <property type="entry name" value="YobU-like_regulator"/>
</dbReference>
<dbReference type="Proteomes" id="UP000248840">
    <property type="component" value="Unassembled WGS sequence"/>
</dbReference>
<feature type="domain" description="AraC effector-binding" evidence="1">
    <location>
        <begin position="1"/>
        <end position="155"/>
    </location>
</feature>
<gene>
    <name evidence="2" type="ORF">CLV55_109117</name>
</gene>